<accession>A0A2A6E068</accession>
<dbReference type="GO" id="GO:0017004">
    <property type="term" value="P:cytochrome complex assembly"/>
    <property type="evidence" value="ECO:0007669"/>
    <property type="project" value="UniProtKB-KW"/>
</dbReference>
<dbReference type="InterPro" id="IPR023494">
    <property type="entry name" value="Cyt_c_bgen_Ccs1/CcsB/ResB"/>
</dbReference>
<keyword evidence="5 6" id="KW-0472">Membrane</keyword>
<reference evidence="8 9" key="1">
    <citation type="submission" date="2016-12" db="EMBL/GenBank/DDBJ databases">
        <title>Candidatus Reconcilibacillus cellulovorans genome.</title>
        <authorList>
            <person name="Kolinko S."/>
            <person name="Wu Y.-W."/>
            <person name="Tachea F."/>
            <person name="Denzel E."/>
            <person name="Hiras J."/>
            <person name="Baecker N."/>
            <person name="Chan L.J."/>
            <person name="Eichorst S.A."/>
            <person name="Frey D."/>
            <person name="Adams P.D."/>
            <person name="Pray T."/>
            <person name="Tanjore D."/>
            <person name="Petzold C.J."/>
            <person name="Gladden J.M."/>
            <person name="Simmons B.A."/>
            <person name="Singer S.W."/>
        </authorList>
    </citation>
    <scope>NUCLEOTIDE SEQUENCE [LARGE SCALE GENOMIC DNA]</scope>
    <source>
        <strain evidence="8">JTherm</strain>
    </source>
</reference>
<evidence type="ECO:0000256" key="3">
    <source>
        <dbReference type="ARBA" id="ARBA00022748"/>
    </source>
</evidence>
<dbReference type="PANTHER" id="PTHR31566:SF0">
    <property type="entry name" value="CYTOCHROME C BIOGENESIS PROTEIN CCS1, CHLOROPLASTIC"/>
    <property type="match status" value="1"/>
</dbReference>
<evidence type="ECO:0000256" key="5">
    <source>
        <dbReference type="ARBA" id="ARBA00023136"/>
    </source>
</evidence>
<dbReference type="EMBL" id="MOXJ01000018">
    <property type="protein sequence ID" value="PDO10206.1"/>
    <property type="molecule type" value="Genomic_DNA"/>
</dbReference>
<evidence type="ECO:0000313" key="8">
    <source>
        <dbReference type="EMBL" id="PDO10206.1"/>
    </source>
</evidence>
<proteinExistence type="predicted"/>
<feature type="transmembrane region" description="Helical" evidence="6">
    <location>
        <begin position="126"/>
        <end position="148"/>
    </location>
</feature>
<keyword evidence="2 6" id="KW-0812">Transmembrane</keyword>
<evidence type="ECO:0000313" key="9">
    <source>
        <dbReference type="Proteomes" id="UP000243688"/>
    </source>
</evidence>
<dbReference type="Pfam" id="PF05140">
    <property type="entry name" value="ResB"/>
    <property type="match status" value="1"/>
</dbReference>
<dbReference type="InterPro" id="IPR007816">
    <property type="entry name" value="ResB-like_domain"/>
</dbReference>
<evidence type="ECO:0000256" key="4">
    <source>
        <dbReference type="ARBA" id="ARBA00022989"/>
    </source>
</evidence>
<dbReference type="AlphaFoldDB" id="A0A2A6E068"/>
<feature type="transmembrane region" description="Helical" evidence="6">
    <location>
        <begin position="485"/>
        <end position="506"/>
    </location>
</feature>
<evidence type="ECO:0000256" key="1">
    <source>
        <dbReference type="ARBA" id="ARBA00004141"/>
    </source>
</evidence>
<evidence type="ECO:0000256" key="6">
    <source>
        <dbReference type="SAM" id="Phobius"/>
    </source>
</evidence>
<keyword evidence="3" id="KW-0201">Cytochrome c-type biogenesis</keyword>
<organism evidence="8 9">
    <name type="scientific">Candidatus Reconcilbacillus cellulovorans</name>
    <dbReference type="NCBI Taxonomy" id="1906605"/>
    <lineage>
        <taxon>Bacteria</taxon>
        <taxon>Bacillati</taxon>
        <taxon>Bacillota</taxon>
        <taxon>Bacilli</taxon>
        <taxon>Bacillales</taxon>
        <taxon>Paenibacillaceae</taxon>
        <taxon>Candidatus Reconcilbacillus</taxon>
    </lineage>
</organism>
<sequence>MIENTKCECGHQNPPGTALCEACGKPTGEADGNEPLPMRYEGAARRSQKAQKNAADRIWSFFSSVRTAVVLLLLTLLGAAVGSVFPQENTILNADAIDLAEYYRRQYGMVGYYYYRLGLSRTYDSWWFRGLLVLLGTSLVVCSLDRVLPLYRALSRQKVRKHPTFLSQQRISFRAQVEVGGQAGSADLLDRLAERLRRRGYRIRKDGDALLAEKGRFSRWGPYINHVGLLIVLLAVLARSIPGWSMDQYLAFPEGETLPIPETPYYLKNERFTVEYYREDELPETLRQKGAVVPKEYRTEAVLYECTANCDDPMKPPVLREVVRHDILVNKPLRYRDLLVYQFDFAETPQIVKVRPTLRNAVTGETIGKLELRTKQPETEYRVGAYKLELVRYFPDFSLDAEGRPTTRSPVPRAPAYVFRITGPNLPADGVSHLYLVRPADKETYREADLNRAAGSPFSLSVESMQEDLEFSLYTSYLNVRKEKALPFVLAGAAVFIIGVCIGLYWQHRRVWVQVENGELLLGAHTNKNWFGFRLEVARVLREAGFPTDPRAIDKGGKRSWT</sequence>
<protein>
    <submittedName>
        <fullName evidence="8">Cytochrome C biogenesis protein ResB</fullName>
    </submittedName>
</protein>
<dbReference type="Proteomes" id="UP000243688">
    <property type="component" value="Unassembled WGS sequence"/>
</dbReference>
<evidence type="ECO:0000259" key="7">
    <source>
        <dbReference type="Pfam" id="PF05140"/>
    </source>
</evidence>
<keyword evidence="4 6" id="KW-1133">Transmembrane helix</keyword>
<name>A0A2A6E068_9BACL</name>
<feature type="domain" description="ResB-like" evidence="7">
    <location>
        <begin position="65"/>
        <end position="537"/>
    </location>
</feature>
<comment type="caution">
    <text evidence="8">The sequence shown here is derived from an EMBL/GenBank/DDBJ whole genome shotgun (WGS) entry which is preliminary data.</text>
</comment>
<dbReference type="PANTHER" id="PTHR31566">
    <property type="entry name" value="CYTOCHROME C BIOGENESIS PROTEIN CCS1, CHLOROPLASTIC"/>
    <property type="match status" value="1"/>
</dbReference>
<feature type="transmembrane region" description="Helical" evidence="6">
    <location>
        <begin position="58"/>
        <end position="85"/>
    </location>
</feature>
<gene>
    <name evidence="8" type="ORF">BLM47_08490</name>
</gene>
<evidence type="ECO:0000256" key="2">
    <source>
        <dbReference type="ARBA" id="ARBA00022692"/>
    </source>
</evidence>
<feature type="transmembrane region" description="Helical" evidence="6">
    <location>
        <begin position="223"/>
        <end position="241"/>
    </location>
</feature>
<dbReference type="GO" id="GO:0016020">
    <property type="term" value="C:membrane"/>
    <property type="evidence" value="ECO:0007669"/>
    <property type="project" value="UniProtKB-SubCell"/>
</dbReference>
<comment type="subcellular location">
    <subcellularLocation>
        <location evidence="1">Membrane</location>
        <topology evidence="1">Multi-pass membrane protein</topology>
    </subcellularLocation>
</comment>